<dbReference type="RefSeq" id="WP_143312290.1">
    <property type="nucleotide sequence ID" value="NZ_CP171111.1"/>
</dbReference>
<name>A0A1C3H5R5_9GAMM</name>
<evidence type="ECO:0000313" key="1">
    <source>
        <dbReference type="EMBL" id="SAM68343.1"/>
    </source>
</evidence>
<reference evidence="2" key="1">
    <citation type="submission" date="2016-04" db="EMBL/GenBank/DDBJ databases">
        <authorList>
            <person name="Tagini F."/>
        </authorList>
    </citation>
    <scope>NUCLEOTIDE SEQUENCE [LARGE SCALE GENOMIC DNA]</scope>
    <source>
        <strain evidence="2">CHUV0807</strain>
    </source>
</reference>
<dbReference type="AlphaFoldDB" id="A0A1C3H5R5"/>
<evidence type="ECO:0000313" key="2">
    <source>
        <dbReference type="Proteomes" id="UP000190837"/>
    </source>
</evidence>
<sequence>MNIDIPKHLLGEQSLDTLPPGYHLPITEKVLKKFGIKPENAAWKYVHDNAMKPEIGDDCNVLIDLG</sequence>
<dbReference type="Proteomes" id="UP000190837">
    <property type="component" value="Unassembled WGS sequence"/>
</dbReference>
<dbReference type="EMBL" id="FKLO01000065">
    <property type="protein sequence ID" value="SAM68343.1"/>
    <property type="molecule type" value="Genomic_DNA"/>
</dbReference>
<gene>
    <name evidence="1" type="ORF">CHUV0807_1910</name>
</gene>
<organism evidence="1 2">
    <name type="scientific">Cardiobacterium hominis</name>
    <dbReference type="NCBI Taxonomy" id="2718"/>
    <lineage>
        <taxon>Bacteria</taxon>
        <taxon>Pseudomonadati</taxon>
        <taxon>Pseudomonadota</taxon>
        <taxon>Gammaproteobacteria</taxon>
        <taxon>Cardiobacteriales</taxon>
        <taxon>Cardiobacteriaceae</taxon>
        <taxon>Cardiobacterium</taxon>
    </lineage>
</organism>
<proteinExistence type="predicted"/>
<protein>
    <submittedName>
        <fullName evidence="1">Uncharacterized protein</fullName>
    </submittedName>
</protein>
<accession>A0A1C3H5R5</accession>